<dbReference type="PATRIC" id="fig|83552.4.peg.2220"/>
<feature type="domain" description="Phosphatidylglycerol lysyltransferase C-terminal" evidence="6">
    <location>
        <begin position="38"/>
        <end position="285"/>
    </location>
</feature>
<dbReference type="Proteomes" id="UP000031307">
    <property type="component" value="Unassembled WGS sequence"/>
</dbReference>
<comment type="subcellular location">
    <subcellularLocation>
        <location evidence="1">Cell membrane</location>
        <topology evidence="1">Multi-pass membrane protein</topology>
    </subcellularLocation>
</comment>
<dbReference type="InterPro" id="IPR051211">
    <property type="entry name" value="PG_lysyltransferase"/>
</dbReference>
<accession>A0A0C1BYQ8</accession>
<dbReference type="GO" id="GO:0055091">
    <property type="term" value="P:phospholipid homeostasis"/>
    <property type="evidence" value="ECO:0007669"/>
    <property type="project" value="TreeGrafter"/>
</dbReference>
<dbReference type="AlphaFoldDB" id="A0A0C1BYQ8"/>
<dbReference type="PANTHER" id="PTHR34697">
    <property type="entry name" value="PHOSPHATIDYLGLYCEROL LYSYLTRANSFERASE"/>
    <property type="match status" value="1"/>
</dbReference>
<keyword evidence="2" id="KW-1003">Cell membrane</keyword>
<dbReference type="InterPro" id="IPR016181">
    <property type="entry name" value="Acyl_CoA_acyltransferase"/>
</dbReference>
<dbReference type="PANTHER" id="PTHR34697:SF2">
    <property type="entry name" value="PHOSPHATIDYLGLYCEROL LYSYLTRANSFERASE"/>
    <property type="match status" value="1"/>
</dbReference>
<gene>
    <name evidence="7" type="ORF">DB43_AA00010</name>
</gene>
<dbReference type="EMBL" id="JSAM01000111">
    <property type="protein sequence ID" value="KIA76576.1"/>
    <property type="molecule type" value="Genomic_DNA"/>
</dbReference>
<evidence type="ECO:0000256" key="5">
    <source>
        <dbReference type="ARBA" id="ARBA00023136"/>
    </source>
</evidence>
<comment type="caution">
    <text evidence="7">The sequence shown here is derived from an EMBL/GenBank/DDBJ whole genome shotgun (WGS) entry which is preliminary data.</text>
</comment>
<dbReference type="Pfam" id="PF09924">
    <property type="entry name" value="LPG_synthase_C"/>
    <property type="match status" value="1"/>
</dbReference>
<evidence type="ECO:0000256" key="4">
    <source>
        <dbReference type="ARBA" id="ARBA00022989"/>
    </source>
</evidence>
<protein>
    <recommendedName>
        <fullName evidence="6">Phosphatidylglycerol lysyltransferase C-terminal domain-containing protein</fullName>
    </recommendedName>
</protein>
<proteinExistence type="predicted"/>
<dbReference type="OMA" id="YKEKWAP"/>
<organism evidence="7 8">
    <name type="scientific">Parachlamydia acanthamoebae</name>
    <dbReference type="NCBI Taxonomy" id="83552"/>
    <lineage>
        <taxon>Bacteria</taxon>
        <taxon>Pseudomonadati</taxon>
        <taxon>Chlamydiota</taxon>
        <taxon>Chlamydiia</taxon>
        <taxon>Parachlamydiales</taxon>
        <taxon>Parachlamydiaceae</taxon>
        <taxon>Parachlamydia</taxon>
    </lineage>
</organism>
<evidence type="ECO:0000313" key="8">
    <source>
        <dbReference type="Proteomes" id="UP000031307"/>
    </source>
</evidence>
<dbReference type="InterPro" id="IPR024320">
    <property type="entry name" value="LPG_synthase_C"/>
</dbReference>
<dbReference type="SUPFAM" id="SSF55729">
    <property type="entry name" value="Acyl-CoA N-acyltransferases (Nat)"/>
    <property type="match status" value="1"/>
</dbReference>
<dbReference type="GO" id="GO:0005886">
    <property type="term" value="C:plasma membrane"/>
    <property type="evidence" value="ECO:0007669"/>
    <property type="project" value="UniProtKB-SubCell"/>
</dbReference>
<evidence type="ECO:0000259" key="6">
    <source>
        <dbReference type="Pfam" id="PF09924"/>
    </source>
</evidence>
<evidence type="ECO:0000313" key="7">
    <source>
        <dbReference type="EMBL" id="KIA76576.1"/>
    </source>
</evidence>
<evidence type="ECO:0000256" key="1">
    <source>
        <dbReference type="ARBA" id="ARBA00004651"/>
    </source>
</evidence>
<keyword evidence="4" id="KW-1133">Transmembrane helix</keyword>
<keyword evidence="3" id="KW-0812">Transmembrane</keyword>
<sequence length="336" mass="38479">MTITEEAPPKIYIQNKIANLIKRLGHPPAVILLDSHCKTFTISEVEGFIGYRLERDCAVVISDPVCAEKDIPALTHAFQDYCTKQKLNVIYILVSEKFAHWAIQNVSQTLIQVAEELIVDPQIDPTKGRKGEKLRWKVNQARNQGIEILEYTDQNPHLENQLKEAANLWLQSRKGPQIYLGEVDLFSNREGTRWLYAKKDGTVIGVLMLKQIDLFQGWVLNFSMALPNAPTGTSEFLIVSTIEKLREEECHFFSLGAGPGTQLGEIVGLGRLTAFIVRHLFRMVDWIFHLQRRRIFFKKFMPKAFPSYVLFNSKIKINSLLALMRTMNVSYGKNKK</sequence>
<dbReference type="GO" id="GO:0016755">
    <property type="term" value="F:aminoacyltransferase activity"/>
    <property type="evidence" value="ECO:0007669"/>
    <property type="project" value="TreeGrafter"/>
</dbReference>
<evidence type="ECO:0000256" key="3">
    <source>
        <dbReference type="ARBA" id="ARBA00022692"/>
    </source>
</evidence>
<name>A0A0C1BYQ8_9BACT</name>
<keyword evidence="5" id="KW-0472">Membrane</keyword>
<evidence type="ECO:0000256" key="2">
    <source>
        <dbReference type="ARBA" id="ARBA00022475"/>
    </source>
</evidence>
<dbReference type="RefSeq" id="WP_006340470.1">
    <property type="nucleotide sequence ID" value="NZ_BAWW01000066.1"/>
</dbReference>
<reference evidence="7 8" key="1">
    <citation type="journal article" date="2014" name="Mol. Biol. Evol.">
        <title>Massive expansion of Ubiquitination-related gene families within the Chlamydiae.</title>
        <authorList>
            <person name="Domman D."/>
            <person name="Collingro A."/>
            <person name="Lagkouvardos I."/>
            <person name="Gehre L."/>
            <person name="Weinmaier T."/>
            <person name="Rattei T."/>
            <person name="Subtil A."/>
            <person name="Horn M."/>
        </authorList>
    </citation>
    <scope>NUCLEOTIDE SEQUENCE [LARGE SCALE GENOMIC DNA]</scope>
    <source>
        <strain evidence="7 8">OEW1</strain>
    </source>
</reference>